<organism evidence="1">
    <name type="scientific">viral metagenome</name>
    <dbReference type="NCBI Taxonomy" id="1070528"/>
    <lineage>
        <taxon>unclassified sequences</taxon>
        <taxon>metagenomes</taxon>
        <taxon>organismal metagenomes</taxon>
    </lineage>
</organism>
<reference evidence="1" key="1">
    <citation type="submission" date="2020-03" db="EMBL/GenBank/DDBJ databases">
        <title>The deep terrestrial virosphere.</title>
        <authorList>
            <person name="Holmfeldt K."/>
            <person name="Nilsson E."/>
            <person name="Simone D."/>
            <person name="Lopez-Fernandez M."/>
            <person name="Wu X."/>
            <person name="de Brujin I."/>
            <person name="Lundin D."/>
            <person name="Andersson A."/>
            <person name="Bertilsson S."/>
            <person name="Dopson M."/>
        </authorList>
    </citation>
    <scope>NUCLEOTIDE SEQUENCE</scope>
    <source>
        <strain evidence="1">TM448A01929</strain>
        <strain evidence="2">TM448B00567</strain>
    </source>
</reference>
<gene>
    <name evidence="1" type="ORF">TM448A01929_0004</name>
    <name evidence="2" type="ORF">TM448B00567_0006</name>
</gene>
<dbReference type="EMBL" id="MT144636">
    <property type="protein sequence ID" value="QJH95985.1"/>
    <property type="molecule type" value="Genomic_DNA"/>
</dbReference>
<dbReference type="EMBL" id="MT144227">
    <property type="protein sequence ID" value="QJA50950.1"/>
    <property type="molecule type" value="Genomic_DNA"/>
</dbReference>
<name>A0A6H1ZUS0_9ZZZZ</name>
<dbReference type="AlphaFoldDB" id="A0A6H1ZUS0"/>
<evidence type="ECO:0000313" key="1">
    <source>
        <dbReference type="EMBL" id="QJA50950.1"/>
    </source>
</evidence>
<protein>
    <submittedName>
        <fullName evidence="1">Uncharacterized protein</fullName>
    </submittedName>
</protein>
<proteinExistence type="predicted"/>
<evidence type="ECO:0000313" key="2">
    <source>
        <dbReference type="EMBL" id="QJH95985.1"/>
    </source>
</evidence>
<accession>A0A6H1ZUS0</accession>
<sequence>MPVHHTKPASAAVHPSGWAALPSGVEITRLPLVDDDHTGLFARLTYAEALSVAAKLGASLPTVDQLQEVHRIGLVLVPYLGTPSAETAIEHSERHDADVFRQLGLASWDSKLPVCNAGKHWIAGAPAARSRLMGWWKTDGTLWQPPQVAHNREHFDDGTTTILVRDIGAADTDRSPVAWNDGLDLEDASLGERCLAWLGYQGMLGIKTIPGPEHDPRILSYSKHCRRRGTFLGVDHDGLPLWRGGGPLRLGRDEDPWCAATASETLRRVLRPGEKPPHGLRVSVRELCEDARAALTLREPGYLPLPGDLAILGRAGENPVHGGRGHVRRVILVDGERYNGLGGNEGKRIQVGWHSLANHVAWIRYPR</sequence>